<reference evidence="1 2" key="2">
    <citation type="journal article" date="2022" name="Mol. Ecol. Resour.">
        <title>The genomes of chicory, endive, great burdock and yacon provide insights into Asteraceae paleo-polyploidization history and plant inulin production.</title>
        <authorList>
            <person name="Fan W."/>
            <person name="Wang S."/>
            <person name="Wang H."/>
            <person name="Wang A."/>
            <person name="Jiang F."/>
            <person name="Liu H."/>
            <person name="Zhao H."/>
            <person name="Xu D."/>
            <person name="Zhang Y."/>
        </authorList>
    </citation>
    <scope>NUCLEOTIDE SEQUENCE [LARGE SCALE GENOMIC DNA]</scope>
    <source>
        <strain evidence="2">cv. Yunnan</strain>
        <tissue evidence="1">Leaves</tissue>
    </source>
</reference>
<dbReference type="Proteomes" id="UP001056120">
    <property type="component" value="Linkage Group LG06"/>
</dbReference>
<comment type="caution">
    <text evidence="1">The sequence shown here is derived from an EMBL/GenBank/DDBJ whole genome shotgun (WGS) entry which is preliminary data.</text>
</comment>
<sequence>MSKSGLIEASGQHGYECKTCRKRFESFQALGGHQGIHKKDINNDETLLTLNIVARPKSSGMHRCKTCMKEFETGPALGGHMTRHRLEKELVPPRQSKADEDEKQELTSEMILAAKEWRLYYI</sequence>
<gene>
    <name evidence="1" type="ORF">L1987_17050</name>
</gene>
<reference evidence="2" key="1">
    <citation type="journal article" date="2022" name="Mol. Ecol. Resour.">
        <title>The genomes of chicory, endive, great burdock and yacon provide insights into Asteraceae palaeo-polyploidization history and plant inulin production.</title>
        <authorList>
            <person name="Fan W."/>
            <person name="Wang S."/>
            <person name="Wang H."/>
            <person name="Wang A."/>
            <person name="Jiang F."/>
            <person name="Liu H."/>
            <person name="Zhao H."/>
            <person name="Xu D."/>
            <person name="Zhang Y."/>
        </authorList>
    </citation>
    <scope>NUCLEOTIDE SEQUENCE [LARGE SCALE GENOMIC DNA]</scope>
    <source>
        <strain evidence="2">cv. Yunnan</strain>
    </source>
</reference>
<accession>A0ACB9IXZ1</accession>
<name>A0ACB9IXZ1_9ASTR</name>
<evidence type="ECO:0000313" key="1">
    <source>
        <dbReference type="EMBL" id="KAI3812343.1"/>
    </source>
</evidence>
<dbReference type="EMBL" id="CM042023">
    <property type="protein sequence ID" value="KAI3812343.1"/>
    <property type="molecule type" value="Genomic_DNA"/>
</dbReference>
<organism evidence="1 2">
    <name type="scientific">Smallanthus sonchifolius</name>
    <dbReference type="NCBI Taxonomy" id="185202"/>
    <lineage>
        <taxon>Eukaryota</taxon>
        <taxon>Viridiplantae</taxon>
        <taxon>Streptophyta</taxon>
        <taxon>Embryophyta</taxon>
        <taxon>Tracheophyta</taxon>
        <taxon>Spermatophyta</taxon>
        <taxon>Magnoliopsida</taxon>
        <taxon>eudicotyledons</taxon>
        <taxon>Gunneridae</taxon>
        <taxon>Pentapetalae</taxon>
        <taxon>asterids</taxon>
        <taxon>campanulids</taxon>
        <taxon>Asterales</taxon>
        <taxon>Asteraceae</taxon>
        <taxon>Asteroideae</taxon>
        <taxon>Heliantheae alliance</taxon>
        <taxon>Millerieae</taxon>
        <taxon>Smallanthus</taxon>
    </lineage>
</organism>
<keyword evidence="2" id="KW-1185">Reference proteome</keyword>
<proteinExistence type="predicted"/>
<protein>
    <submittedName>
        <fullName evidence="1">Uncharacterized protein</fullName>
    </submittedName>
</protein>
<evidence type="ECO:0000313" key="2">
    <source>
        <dbReference type="Proteomes" id="UP001056120"/>
    </source>
</evidence>